<dbReference type="PROSITE" id="PS50005">
    <property type="entry name" value="TPR"/>
    <property type="match status" value="1"/>
</dbReference>
<comment type="caution">
    <text evidence="2">The sequence shown here is derived from an EMBL/GenBank/DDBJ whole genome shotgun (WGS) entry which is preliminary data.</text>
</comment>
<evidence type="ECO:0000313" key="3">
    <source>
        <dbReference type="Proteomes" id="UP001189429"/>
    </source>
</evidence>
<dbReference type="SUPFAM" id="SSF48452">
    <property type="entry name" value="TPR-like"/>
    <property type="match status" value="1"/>
</dbReference>
<gene>
    <name evidence="2" type="ORF">PCOR1329_LOCUS48666</name>
</gene>
<name>A0ABN9UHW1_9DINO</name>
<feature type="repeat" description="TPR" evidence="1">
    <location>
        <begin position="217"/>
        <end position="250"/>
    </location>
</feature>
<sequence>MRHARERGDLEAELGCGARLGVASGRARMDDHLGEIYDRTPVGKLTLALAHAPRILEPCSALAALHAGPQTSRWVVQRWYHAAFPPIHSGKEVAGWDSDDKAADSCQGSAHLSTSTPGGACGAGLQLSGATFEGDHGDVDPERARELKAQGNELFKAGKVHDAREAYSEAIYLTPLADSADRAVLYSNRAACMQKLGRWEDVVSDCKLAVELDPTYVKAWARRSAAYEALEKWHDSLEDLKKAIELDPSLRSREYRRQAMLETRAQQQFEKDKDEMMGKLKASQHQLVLAEQELRADGELLVLTETDIRTMLGRRTSIRKRFKLMFIFWQGLISGVHFTSLKEGLRNIFKLVGHGADNFPGIPIR</sequence>
<evidence type="ECO:0000313" key="2">
    <source>
        <dbReference type="EMBL" id="CAK0859241.1"/>
    </source>
</evidence>
<keyword evidence="3" id="KW-1185">Reference proteome</keyword>
<dbReference type="PANTHER" id="PTHR46014">
    <property type="entry name" value="TETRATRICOPEPTIDE REPEAT PROTEIN 1"/>
    <property type="match status" value="1"/>
</dbReference>
<dbReference type="PANTHER" id="PTHR46014:SF1">
    <property type="entry name" value="TETRATRICOPEPTIDE REPEAT PROTEIN 1"/>
    <property type="match status" value="1"/>
</dbReference>
<accession>A0ABN9UHW1</accession>
<organism evidence="2 3">
    <name type="scientific">Prorocentrum cordatum</name>
    <dbReference type="NCBI Taxonomy" id="2364126"/>
    <lineage>
        <taxon>Eukaryota</taxon>
        <taxon>Sar</taxon>
        <taxon>Alveolata</taxon>
        <taxon>Dinophyceae</taxon>
        <taxon>Prorocentrales</taxon>
        <taxon>Prorocentraceae</taxon>
        <taxon>Prorocentrum</taxon>
    </lineage>
</organism>
<dbReference type="SMART" id="SM00028">
    <property type="entry name" value="TPR"/>
    <property type="match status" value="3"/>
</dbReference>
<dbReference type="InterPro" id="IPR052769">
    <property type="entry name" value="TPR_domain_protein"/>
</dbReference>
<dbReference type="InterPro" id="IPR011990">
    <property type="entry name" value="TPR-like_helical_dom_sf"/>
</dbReference>
<dbReference type="InterPro" id="IPR019734">
    <property type="entry name" value="TPR_rpt"/>
</dbReference>
<protein>
    <submittedName>
        <fullName evidence="2">Uncharacterized protein</fullName>
    </submittedName>
</protein>
<keyword evidence="1" id="KW-0802">TPR repeat</keyword>
<dbReference type="Gene3D" id="1.25.40.10">
    <property type="entry name" value="Tetratricopeptide repeat domain"/>
    <property type="match status" value="1"/>
</dbReference>
<reference evidence="2" key="1">
    <citation type="submission" date="2023-10" db="EMBL/GenBank/DDBJ databases">
        <authorList>
            <person name="Chen Y."/>
            <person name="Shah S."/>
            <person name="Dougan E. K."/>
            <person name="Thang M."/>
            <person name="Chan C."/>
        </authorList>
    </citation>
    <scope>NUCLEOTIDE SEQUENCE [LARGE SCALE GENOMIC DNA]</scope>
</reference>
<proteinExistence type="predicted"/>
<evidence type="ECO:0000256" key="1">
    <source>
        <dbReference type="PROSITE-ProRule" id="PRU00339"/>
    </source>
</evidence>
<dbReference type="Proteomes" id="UP001189429">
    <property type="component" value="Unassembled WGS sequence"/>
</dbReference>
<dbReference type="EMBL" id="CAUYUJ010015881">
    <property type="protein sequence ID" value="CAK0859241.1"/>
    <property type="molecule type" value="Genomic_DNA"/>
</dbReference>